<feature type="chain" id="PRO_5030893062" evidence="1">
    <location>
        <begin position="21"/>
        <end position="149"/>
    </location>
</feature>
<dbReference type="OrthoDB" id="192739at2"/>
<reference evidence="3 4" key="1">
    <citation type="journal article" date="2019" name="Mar. Drugs">
        <title>Comparative Genomics and CAZyme Genome Repertoires of Marine Zobellia amurskyensis KMM 3526(T) and Zobellia laminariae KMM 3676(T).</title>
        <authorList>
            <person name="Chernysheva N."/>
            <person name="Bystritskaya E."/>
            <person name="Stenkova A."/>
            <person name="Golovkin I."/>
            <person name="Nedashkovskaya O."/>
            <person name="Isaeva M."/>
        </authorList>
    </citation>
    <scope>NUCLEOTIDE SEQUENCE [LARGE SCALE GENOMIC DNA]</scope>
    <source>
        <strain evidence="3 4">KMM 3526</strain>
    </source>
</reference>
<keyword evidence="4" id="KW-1185">Reference proteome</keyword>
<feature type="signal peptide" evidence="1">
    <location>
        <begin position="1"/>
        <end position="20"/>
    </location>
</feature>
<evidence type="ECO:0000313" key="3">
    <source>
        <dbReference type="EMBL" id="MUH36968.1"/>
    </source>
</evidence>
<comment type="caution">
    <text evidence="3">The sequence shown here is derived from an EMBL/GenBank/DDBJ whole genome shotgun (WGS) entry which is preliminary data.</text>
</comment>
<dbReference type="InterPro" id="IPR037523">
    <property type="entry name" value="VOC_core"/>
</dbReference>
<name>A0A7X2ZV36_9FLAO</name>
<dbReference type="EMBL" id="RCNR01000028">
    <property type="protein sequence ID" value="MUH36968.1"/>
    <property type="molecule type" value="Genomic_DNA"/>
</dbReference>
<proteinExistence type="predicted"/>
<feature type="domain" description="VOC" evidence="2">
    <location>
        <begin position="26"/>
        <end position="147"/>
    </location>
</feature>
<dbReference type="InterPro" id="IPR029068">
    <property type="entry name" value="Glyas_Bleomycin-R_OHBP_Dase"/>
</dbReference>
<keyword evidence="1" id="KW-0732">Signal</keyword>
<dbReference type="Proteomes" id="UP000540519">
    <property type="component" value="Unassembled WGS sequence"/>
</dbReference>
<sequence length="149" mass="17333">MKKLVLAFFFITSTTLLVQAQTFDFKIDHFALVVEDSDVSADFYANILKLEETPHPDLKPGFRWFVVSGNSQIHLIEKEFAPFEKNKSMHLCLSTQDLDGMIAHLEKNNIPYWDWPGKENSVTLRTDGVRQIYLQDPDKYWIEINTAKH</sequence>
<accession>A0A7X2ZV36</accession>
<dbReference type="InterPro" id="IPR050383">
    <property type="entry name" value="GlyoxalaseI/FosfomycinResist"/>
</dbReference>
<organism evidence="3 4">
    <name type="scientific">Zobellia amurskyensis</name>
    <dbReference type="NCBI Taxonomy" id="248905"/>
    <lineage>
        <taxon>Bacteria</taxon>
        <taxon>Pseudomonadati</taxon>
        <taxon>Bacteroidota</taxon>
        <taxon>Flavobacteriia</taxon>
        <taxon>Flavobacteriales</taxon>
        <taxon>Flavobacteriaceae</taxon>
        <taxon>Zobellia</taxon>
    </lineage>
</organism>
<evidence type="ECO:0000256" key="1">
    <source>
        <dbReference type="SAM" id="SignalP"/>
    </source>
</evidence>
<dbReference type="SUPFAM" id="SSF54593">
    <property type="entry name" value="Glyoxalase/Bleomycin resistance protein/Dihydroxybiphenyl dioxygenase"/>
    <property type="match status" value="1"/>
</dbReference>
<evidence type="ECO:0000259" key="2">
    <source>
        <dbReference type="PROSITE" id="PS51819"/>
    </source>
</evidence>
<dbReference type="AlphaFoldDB" id="A0A7X2ZV36"/>
<dbReference type="PANTHER" id="PTHR21366:SF22">
    <property type="entry name" value="VOC DOMAIN-CONTAINING PROTEIN"/>
    <property type="match status" value="1"/>
</dbReference>
<dbReference type="Gene3D" id="3.10.180.10">
    <property type="entry name" value="2,3-Dihydroxybiphenyl 1,2-Dioxygenase, domain 1"/>
    <property type="match status" value="1"/>
</dbReference>
<gene>
    <name evidence="3" type="ORF">D9O36_14040</name>
</gene>
<protein>
    <submittedName>
        <fullName evidence="3">VOC family protein</fullName>
    </submittedName>
</protein>
<dbReference type="PANTHER" id="PTHR21366">
    <property type="entry name" value="GLYOXALASE FAMILY PROTEIN"/>
    <property type="match status" value="1"/>
</dbReference>
<dbReference type="InterPro" id="IPR004360">
    <property type="entry name" value="Glyas_Fos-R_dOase_dom"/>
</dbReference>
<evidence type="ECO:0000313" key="4">
    <source>
        <dbReference type="Proteomes" id="UP000540519"/>
    </source>
</evidence>
<dbReference type="Pfam" id="PF00903">
    <property type="entry name" value="Glyoxalase"/>
    <property type="match status" value="1"/>
</dbReference>
<dbReference type="PROSITE" id="PS51819">
    <property type="entry name" value="VOC"/>
    <property type="match status" value="1"/>
</dbReference>